<dbReference type="InterPro" id="IPR051799">
    <property type="entry name" value="NADH_flavin_oxidoreductase"/>
</dbReference>
<evidence type="ECO:0000256" key="2">
    <source>
        <dbReference type="ARBA" id="ARBA00022630"/>
    </source>
</evidence>
<dbReference type="VEuPathDB" id="FungiDB:CC77DRAFT_1064731"/>
<dbReference type="OMA" id="NAMIFKE"/>
<evidence type="ECO:0000313" key="6">
    <source>
        <dbReference type="EMBL" id="OAG16855.1"/>
    </source>
</evidence>
<dbReference type="PANTHER" id="PTHR43656">
    <property type="entry name" value="BINDING OXIDOREDUCTASE, PUTATIVE (AFU_ORTHOLOGUE AFUA_2G08260)-RELATED"/>
    <property type="match status" value="1"/>
</dbReference>
<feature type="domain" description="NADH:flavin oxidoreductase/NADH oxidase N-terminal" evidence="5">
    <location>
        <begin position="10"/>
        <end position="364"/>
    </location>
</feature>
<evidence type="ECO:0000313" key="9">
    <source>
        <dbReference type="Proteomes" id="UP000291422"/>
    </source>
</evidence>
<organism evidence="6 8">
    <name type="scientific">Alternaria alternata</name>
    <name type="common">Alternaria rot fungus</name>
    <name type="synonym">Torula alternata</name>
    <dbReference type="NCBI Taxonomy" id="5599"/>
    <lineage>
        <taxon>Eukaryota</taxon>
        <taxon>Fungi</taxon>
        <taxon>Dikarya</taxon>
        <taxon>Ascomycota</taxon>
        <taxon>Pezizomycotina</taxon>
        <taxon>Dothideomycetes</taxon>
        <taxon>Pleosporomycetidae</taxon>
        <taxon>Pleosporales</taxon>
        <taxon>Pleosporineae</taxon>
        <taxon>Pleosporaceae</taxon>
        <taxon>Alternaria</taxon>
        <taxon>Alternaria sect. Alternaria</taxon>
        <taxon>Alternaria alternata complex</taxon>
    </lineage>
</organism>
<evidence type="ECO:0000313" key="7">
    <source>
        <dbReference type="EMBL" id="RYN77335.1"/>
    </source>
</evidence>
<dbReference type="AlphaFoldDB" id="A0A177DAX7"/>
<evidence type="ECO:0000256" key="4">
    <source>
        <dbReference type="ARBA" id="ARBA00023002"/>
    </source>
</evidence>
<dbReference type="Proteomes" id="UP000291422">
    <property type="component" value="Unassembled WGS sequence"/>
</dbReference>
<dbReference type="GeneID" id="29114351"/>
<dbReference type="RefSeq" id="XP_018382276.1">
    <property type="nucleotide sequence ID" value="XM_018528757.1"/>
</dbReference>
<gene>
    <name evidence="7" type="ORF">AA0117_g4871</name>
    <name evidence="6" type="ORF">CC77DRAFT_1064731</name>
</gene>
<name>A0A177DAX7_ALTAL</name>
<dbReference type="EMBL" id="PDXD01000009">
    <property type="protein sequence ID" value="RYN77335.1"/>
    <property type="molecule type" value="Genomic_DNA"/>
</dbReference>
<keyword evidence="3" id="KW-0288">FMN</keyword>
<dbReference type="PANTHER" id="PTHR43656:SF2">
    <property type="entry name" value="BINDING OXIDOREDUCTASE, PUTATIVE (AFU_ORTHOLOGUE AFUA_2G08260)-RELATED"/>
    <property type="match status" value="1"/>
</dbReference>
<reference evidence="7" key="3">
    <citation type="journal article" date="2019" name="J. ISSAAS">
        <title>Genomics, evolutionary history and diagnostics of the Alternaria alternata species group including apple and Asian pear pathotypes.</title>
        <authorList>
            <person name="Armitage A.D."/>
            <person name="Cockerton H.M."/>
            <person name="Sreenivasaprasad S."/>
            <person name="Woodhall J."/>
            <person name="Lane C."/>
            <person name="Harrison R.J."/>
            <person name="Clarkson J.P."/>
        </authorList>
    </citation>
    <scope>NUCLEOTIDE SEQUENCE</scope>
    <source>
        <strain evidence="7">FERA 1177</strain>
    </source>
</reference>
<keyword evidence="8" id="KW-1185">Reference proteome</keyword>
<evidence type="ECO:0000256" key="1">
    <source>
        <dbReference type="ARBA" id="ARBA00005979"/>
    </source>
</evidence>
<dbReference type="SUPFAM" id="SSF51395">
    <property type="entry name" value="FMN-linked oxidoreductases"/>
    <property type="match status" value="1"/>
</dbReference>
<sequence length="422" mass="45892">MQNSRQLRDPVTLPSGLVFKNRLLKAAMAENMSKSHDPTDPLLSAYKAWGKGGWGGIITGNVMIDERWLGNALDVSINPTTDPKVIAQWRRYAEACRVEGAPAIVQLNHPGRQSPLGAGSKGLFEKNIAPSPIPLKFEDNIWARTAQKILFGTPREMTVAEIEDVVTKHAEAAKFLSENGFDGVELHAAHGYLLSIFMAPNTNKRTDDYGGSAFNRVRIVLDIIKAIRAVVPSTFTVGIKLNSADVAQKSDIEELMQQIEHLRATGIDFLEISGGSYENPRMMKGDEPAPGEKPVSERTAKREAFFLDFARIVRQRFPDVVLMVTGGFRSLSGMHAALEENACDLIGVARPAAVDANWANKLLKEEAAGGDVVLRLDAVKPSWLVSKIPIKAIGAGAESAFYSEQIGRIGKGLPTRAPPTTS</sequence>
<reference evidence="9" key="2">
    <citation type="journal article" date="2019" name="bioRxiv">
        <title>Genomics, evolutionary history and diagnostics of the Alternaria alternata species group including apple and Asian pear pathotypes.</title>
        <authorList>
            <person name="Armitage A.D."/>
            <person name="Cockerton H.M."/>
            <person name="Sreenivasaprasad S."/>
            <person name="Woodhall J.W."/>
            <person name="Lane C.R."/>
            <person name="Harrison R.J."/>
            <person name="Clarkson J.P."/>
        </authorList>
    </citation>
    <scope>NUCLEOTIDE SEQUENCE [LARGE SCALE GENOMIC DNA]</scope>
    <source>
        <strain evidence="9">FERA 1177</strain>
    </source>
</reference>
<keyword evidence="4" id="KW-0560">Oxidoreductase</keyword>
<evidence type="ECO:0000259" key="5">
    <source>
        <dbReference type="Pfam" id="PF00724"/>
    </source>
</evidence>
<accession>A0A177DAX7</accession>
<protein>
    <submittedName>
        <fullName evidence="6">NADH:flavin oxidoreductase/NADH oxidase</fullName>
    </submittedName>
</protein>
<keyword evidence="2" id="KW-0285">Flavoprotein</keyword>
<dbReference type="Gene3D" id="3.20.20.70">
    <property type="entry name" value="Aldolase class I"/>
    <property type="match status" value="1"/>
</dbReference>
<dbReference type="Pfam" id="PF00724">
    <property type="entry name" value="Oxidored_FMN"/>
    <property type="match status" value="1"/>
</dbReference>
<dbReference type="KEGG" id="aalt:CC77DRAFT_1064731"/>
<dbReference type="InterPro" id="IPR013785">
    <property type="entry name" value="Aldolase_TIM"/>
</dbReference>
<comment type="similarity">
    <text evidence="1">Belongs to the NADH:flavin oxidoreductase/NADH oxidase family.</text>
</comment>
<dbReference type="InterPro" id="IPR001155">
    <property type="entry name" value="OxRdtase_FMN_N"/>
</dbReference>
<evidence type="ECO:0000313" key="8">
    <source>
        <dbReference type="Proteomes" id="UP000077248"/>
    </source>
</evidence>
<dbReference type="GO" id="GO:0016491">
    <property type="term" value="F:oxidoreductase activity"/>
    <property type="evidence" value="ECO:0007669"/>
    <property type="project" value="UniProtKB-KW"/>
</dbReference>
<dbReference type="EMBL" id="KV441488">
    <property type="protein sequence ID" value="OAG16855.1"/>
    <property type="molecule type" value="Genomic_DNA"/>
</dbReference>
<dbReference type="Proteomes" id="UP000077248">
    <property type="component" value="Unassembled WGS sequence"/>
</dbReference>
<dbReference type="GO" id="GO:0010181">
    <property type="term" value="F:FMN binding"/>
    <property type="evidence" value="ECO:0007669"/>
    <property type="project" value="InterPro"/>
</dbReference>
<evidence type="ECO:0000256" key="3">
    <source>
        <dbReference type="ARBA" id="ARBA00022643"/>
    </source>
</evidence>
<reference evidence="6 8" key="1">
    <citation type="submission" date="2016-05" db="EMBL/GenBank/DDBJ databases">
        <title>Comparative analysis of secretome profiles of manganese(II)-oxidizing ascomycete fungi.</title>
        <authorList>
            <consortium name="DOE Joint Genome Institute"/>
            <person name="Zeiner C.A."/>
            <person name="Purvine S.O."/>
            <person name="Zink E.M."/>
            <person name="Wu S."/>
            <person name="Pasa-Tolic L."/>
            <person name="Chaput D.L."/>
            <person name="Haridas S."/>
            <person name="Grigoriev I.V."/>
            <person name="Santelli C.M."/>
            <person name="Hansel C.M."/>
        </authorList>
    </citation>
    <scope>NUCLEOTIDE SEQUENCE [LARGE SCALE GENOMIC DNA]</scope>
    <source>
        <strain evidence="6 8">SRC1lrK2f</strain>
    </source>
</reference>
<proteinExistence type="inferred from homology"/>